<dbReference type="InterPro" id="IPR002173">
    <property type="entry name" value="Carboh/pur_kinase_PfkB_CS"/>
</dbReference>
<keyword evidence="3 5" id="KW-0418">Kinase</keyword>
<evidence type="ECO:0000259" key="4">
    <source>
        <dbReference type="Pfam" id="PF00294"/>
    </source>
</evidence>
<dbReference type="GO" id="GO:0005829">
    <property type="term" value="C:cytosol"/>
    <property type="evidence" value="ECO:0007669"/>
    <property type="project" value="TreeGrafter"/>
</dbReference>
<dbReference type="EMBL" id="SMGR01000001">
    <property type="protein sequence ID" value="TCL10276.1"/>
    <property type="molecule type" value="Genomic_DNA"/>
</dbReference>
<dbReference type="GO" id="GO:0006974">
    <property type="term" value="P:DNA damage response"/>
    <property type="evidence" value="ECO:0007669"/>
    <property type="project" value="TreeGrafter"/>
</dbReference>
<sequence>MNKRLLCIGECMVEMAPTQNGLFKMGYAGDTFNTAWYAARLADENTEVAFLSAVGDDAASEGLVEFARSSGIIPEMQIFPDASVGLYLIKTEDGERSFSYWRSAAAARRLAETLTELPISGPGDTVFFSGITVAILQDSGREHLLDAVAKARASGATVAFDPNLRPRLWEDAATMRHWVSESARHADILLPSHEDEASWFEDASTNATATRYLNLGCRTVIVKDGPGKVLIAHSNGQTEQVTPQSVTKIVDTTAAGDAFNAAVLTSLMREETAQLAVELGCALSAQVIQAPGALVEI</sequence>
<dbReference type="PROSITE" id="PS00584">
    <property type="entry name" value="PFKB_KINASES_2"/>
    <property type="match status" value="1"/>
</dbReference>
<dbReference type="PANTHER" id="PTHR43085">
    <property type="entry name" value="HEXOKINASE FAMILY MEMBER"/>
    <property type="match status" value="1"/>
</dbReference>
<comment type="similarity">
    <text evidence="1">Belongs to the carbohydrate kinase PfkB family.</text>
</comment>
<keyword evidence="2" id="KW-0808">Transferase</keyword>
<dbReference type="InterPro" id="IPR050306">
    <property type="entry name" value="PfkB_Carbo_kinase"/>
</dbReference>
<dbReference type="InterPro" id="IPR029056">
    <property type="entry name" value="Ribokinase-like"/>
</dbReference>
<name>A0A4R1NP67_9RHOB</name>
<dbReference type="RefSeq" id="WP_132860236.1">
    <property type="nucleotide sequence ID" value="NZ_SMGR01000001.1"/>
</dbReference>
<comment type="caution">
    <text evidence="5">The sequence shown here is derived from an EMBL/GenBank/DDBJ whole genome shotgun (WGS) entry which is preliminary data.</text>
</comment>
<dbReference type="AlphaFoldDB" id="A0A4R1NP67"/>
<reference evidence="5 6" key="1">
    <citation type="submission" date="2019-03" db="EMBL/GenBank/DDBJ databases">
        <title>Genomic Encyclopedia of Archaeal and Bacterial Type Strains, Phase II (KMG-II): from individual species to whole genera.</title>
        <authorList>
            <person name="Goeker M."/>
        </authorList>
    </citation>
    <scope>NUCLEOTIDE SEQUENCE [LARGE SCALE GENOMIC DNA]</scope>
    <source>
        <strain evidence="5 6">DSM 26433</strain>
    </source>
</reference>
<dbReference type="Proteomes" id="UP000295673">
    <property type="component" value="Unassembled WGS sequence"/>
</dbReference>
<evidence type="ECO:0000313" key="6">
    <source>
        <dbReference type="Proteomes" id="UP000295673"/>
    </source>
</evidence>
<dbReference type="GO" id="GO:0042840">
    <property type="term" value="P:D-glucuronate catabolic process"/>
    <property type="evidence" value="ECO:0007669"/>
    <property type="project" value="TreeGrafter"/>
</dbReference>
<evidence type="ECO:0000256" key="2">
    <source>
        <dbReference type="ARBA" id="ARBA00022679"/>
    </source>
</evidence>
<dbReference type="GO" id="GO:0019698">
    <property type="term" value="P:D-galacturonate catabolic process"/>
    <property type="evidence" value="ECO:0007669"/>
    <property type="project" value="TreeGrafter"/>
</dbReference>
<dbReference type="OrthoDB" id="9776822at2"/>
<evidence type="ECO:0000256" key="3">
    <source>
        <dbReference type="ARBA" id="ARBA00022777"/>
    </source>
</evidence>
<dbReference type="SUPFAM" id="SSF53613">
    <property type="entry name" value="Ribokinase-like"/>
    <property type="match status" value="1"/>
</dbReference>
<keyword evidence="6" id="KW-1185">Reference proteome</keyword>
<organism evidence="5 6">
    <name type="scientific">Shimia isoporae</name>
    <dbReference type="NCBI Taxonomy" id="647720"/>
    <lineage>
        <taxon>Bacteria</taxon>
        <taxon>Pseudomonadati</taxon>
        <taxon>Pseudomonadota</taxon>
        <taxon>Alphaproteobacteria</taxon>
        <taxon>Rhodobacterales</taxon>
        <taxon>Roseobacteraceae</taxon>
    </lineage>
</organism>
<feature type="domain" description="Carbohydrate kinase PfkB" evidence="4">
    <location>
        <begin position="3"/>
        <end position="293"/>
    </location>
</feature>
<dbReference type="CDD" id="cd01166">
    <property type="entry name" value="KdgK"/>
    <property type="match status" value="1"/>
</dbReference>
<dbReference type="PANTHER" id="PTHR43085:SF15">
    <property type="entry name" value="2-DEHYDRO-3-DEOXYGLUCONOKINASE"/>
    <property type="match status" value="1"/>
</dbReference>
<evidence type="ECO:0000256" key="1">
    <source>
        <dbReference type="ARBA" id="ARBA00010688"/>
    </source>
</evidence>
<dbReference type="GO" id="GO:0008673">
    <property type="term" value="F:2-dehydro-3-deoxygluconokinase activity"/>
    <property type="evidence" value="ECO:0007669"/>
    <property type="project" value="TreeGrafter"/>
</dbReference>
<dbReference type="Gene3D" id="3.40.1190.20">
    <property type="match status" value="1"/>
</dbReference>
<accession>A0A4R1NP67</accession>
<dbReference type="Pfam" id="PF00294">
    <property type="entry name" value="PfkB"/>
    <property type="match status" value="1"/>
</dbReference>
<evidence type="ECO:0000313" key="5">
    <source>
        <dbReference type="EMBL" id="TCL10276.1"/>
    </source>
</evidence>
<proteinExistence type="inferred from homology"/>
<protein>
    <submittedName>
        <fullName evidence="5">2-keto-3-deoxygluconate kinase</fullName>
    </submittedName>
</protein>
<dbReference type="InterPro" id="IPR011611">
    <property type="entry name" value="PfkB_dom"/>
</dbReference>
<gene>
    <name evidence="5" type="ORF">BXY66_2345</name>
</gene>